<reference evidence="2" key="1">
    <citation type="journal article" date="2015" name="Nature">
        <title>Complex archaea that bridge the gap between prokaryotes and eukaryotes.</title>
        <authorList>
            <person name="Spang A."/>
            <person name="Saw J.H."/>
            <person name="Jorgensen S.L."/>
            <person name="Zaremba-Niedzwiedzka K."/>
            <person name="Martijn J."/>
            <person name="Lind A.E."/>
            <person name="van Eijk R."/>
            <person name="Schleper C."/>
            <person name="Guy L."/>
            <person name="Ettema T.J."/>
        </authorList>
    </citation>
    <scope>NUCLEOTIDE SEQUENCE</scope>
</reference>
<dbReference type="AlphaFoldDB" id="A0A0F9L0T7"/>
<protein>
    <submittedName>
        <fullName evidence="2">Uncharacterized protein</fullName>
    </submittedName>
</protein>
<proteinExistence type="predicted"/>
<gene>
    <name evidence="2" type="ORF">LCGC14_1571110</name>
</gene>
<feature type="region of interest" description="Disordered" evidence="1">
    <location>
        <begin position="1"/>
        <end position="21"/>
    </location>
</feature>
<accession>A0A0F9L0T7</accession>
<sequence length="81" mass="10046">MAKTKKLKKRTNQKPEKEAEEKKTWEIILPKRKEPTLEETIDWLKLCCKGYYHYTIRKNYVRYEFHDVNDAFKFKMLFERA</sequence>
<feature type="compositionally biased region" description="Basic residues" evidence="1">
    <location>
        <begin position="1"/>
        <end position="12"/>
    </location>
</feature>
<organism evidence="2">
    <name type="scientific">marine sediment metagenome</name>
    <dbReference type="NCBI Taxonomy" id="412755"/>
    <lineage>
        <taxon>unclassified sequences</taxon>
        <taxon>metagenomes</taxon>
        <taxon>ecological metagenomes</taxon>
    </lineage>
</organism>
<dbReference type="EMBL" id="LAZR01012255">
    <property type="protein sequence ID" value="KKM27793.1"/>
    <property type="molecule type" value="Genomic_DNA"/>
</dbReference>
<evidence type="ECO:0000256" key="1">
    <source>
        <dbReference type="SAM" id="MobiDB-lite"/>
    </source>
</evidence>
<evidence type="ECO:0000313" key="2">
    <source>
        <dbReference type="EMBL" id="KKM27793.1"/>
    </source>
</evidence>
<name>A0A0F9L0T7_9ZZZZ</name>
<comment type="caution">
    <text evidence="2">The sequence shown here is derived from an EMBL/GenBank/DDBJ whole genome shotgun (WGS) entry which is preliminary data.</text>
</comment>